<evidence type="ECO:0000313" key="2">
    <source>
        <dbReference type="EMBL" id="TKT03728.1"/>
    </source>
</evidence>
<sequence length="82" mass="8301">MNHQACENPSPPAAPAPVLSEESADAFAWSMLIELVGHGLAGRAVHPSPARPASARPAGPPAHAPRAAHAASTDPGREAGER</sequence>
<gene>
    <name evidence="2" type="ORF">E4U91_29200</name>
</gene>
<feature type="compositionally biased region" description="Low complexity" evidence="1">
    <location>
        <begin position="46"/>
        <end position="57"/>
    </location>
</feature>
<organism evidence="2 3">
    <name type="scientific">Streptomyces lasalocidi</name>
    <name type="common">Streptomyces lasaliensis</name>
    <dbReference type="NCBI Taxonomy" id="324833"/>
    <lineage>
        <taxon>Bacteria</taxon>
        <taxon>Bacillati</taxon>
        <taxon>Actinomycetota</taxon>
        <taxon>Actinomycetes</taxon>
        <taxon>Kitasatosporales</taxon>
        <taxon>Streptomycetaceae</taxon>
        <taxon>Streptomyces</taxon>
    </lineage>
</organism>
<evidence type="ECO:0000256" key="1">
    <source>
        <dbReference type="SAM" id="MobiDB-lite"/>
    </source>
</evidence>
<keyword evidence="3" id="KW-1185">Reference proteome</keyword>
<proteinExistence type="predicted"/>
<evidence type="ECO:0000313" key="3">
    <source>
        <dbReference type="Proteomes" id="UP000305929"/>
    </source>
</evidence>
<dbReference type="RefSeq" id="WP_137309567.1">
    <property type="nucleotide sequence ID" value="NZ_SZNQ01000001.1"/>
</dbReference>
<reference evidence="2 3" key="1">
    <citation type="submission" date="2019-04" db="EMBL/GenBank/DDBJ databases">
        <title>Streptomyces lasaliensis sp. nov., an Actinomycete isolated from soil which produces the polyether antibiotic lasalocid.</title>
        <authorList>
            <person name="Erwin G."/>
            <person name="Haber C."/>
        </authorList>
    </citation>
    <scope>NUCLEOTIDE SEQUENCE [LARGE SCALE GENOMIC DNA]</scope>
    <source>
        <strain evidence="2 3">X-537</strain>
    </source>
</reference>
<feature type="region of interest" description="Disordered" evidence="1">
    <location>
        <begin position="42"/>
        <end position="82"/>
    </location>
</feature>
<name>A0A4U5WND7_STRLS</name>
<dbReference type="EMBL" id="SZNQ01000001">
    <property type="protein sequence ID" value="TKT03728.1"/>
    <property type="molecule type" value="Genomic_DNA"/>
</dbReference>
<protein>
    <submittedName>
        <fullName evidence="2">Uncharacterized protein</fullName>
    </submittedName>
</protein>
<comment type="caution">
    <text evidence="2">The sequence shown here is derived from an EMBL/GenBank/DDBJ whole genome shotgun (WGS) entry which is preliminary data.</text>
</comment>
<dbReference type="AlphaFoldDB" id="A0A4U5WND7"/>
<dbReference type="Proteomes" id="UP000305929">
    <property type="component" value="Unassembled WGS sequence"/>
</dbReference>
<accession>A0A4U5WND7</accession>